<dbReference type="Proteomes" id="UP000290545">
    <property type="component" value="Unassembled WGS sequence"/>
</dbReference>
<dbReference type="AlphaFoldDB" id="A0A4Q1DEJ6"/>
<dbReference type="InterPro" id="IPR004528">
    <property type="entry name" value="KdsB"/>
</dbReference>
<evidence type="ECO:0000256" key="2">
    <source>
        <dbReference type="ARBA" id="ARBA00022695"/>
    </source>
</evidence>
<dbReference type="GO" id="GO:0008690">
    <property type="term" value="F:3-deoxy-manno-octulosonate cytidylyltransferase activity"/>
    <property type="evidence" value="ECO:0007669"/>
    <property type="project" value="InterPro"/>
</dbReference>
<dbReference type="PANTHER" id="PTHR42866">
    <property type="entry name" value="3-DEOXY-MANNO-OCTULOSONATE CYTIDYLYLTRANSFERASE"/>
    <property type="match status" value="1"/>
</dbReference>
<protein>
    <submittedName>
        <fullName evidence="4">3-deoxy-manno-octulosonate cytidylyltransferase</fullName>
    </submittedName>
</protein>
<gene>
    <name evidence="4" type="ORF">ESB13_11370</name>
</gene>
<reference evidence="4 5" key="1">
    <citation type="submission" date="2019-01" db="EMBL/GenBank/DDBJ databases">
        <title>Filimonas sp. strain TTM-71.</title>
        <authorList>
            <person name="Chen W.-M."/>
        </authorList>
    </citation>
    <scope>NUCLEOTIDE SEQUENCE [LARGE SCALE GENOMIC DNA]</scope>
    <source>
        <strain evidence="4 5">TTM-71</strain>
    </source>
</reference>
<dbReference type="PANTHER" id="PTHR42866:SF2">
    <property type="entry name" value="3-DEOXY-MANNO-OCTULOSONATE CYTIDYLYLTRANSFERASE, MITOCHONDRIAL"/>
    <property type="match status" value="1"/>
</dbReference>
<keyword evidence="3" id="KW-0448">Lipopolysaccharide biosynthesis</keyword>
<dbReference type="InterPro" id="IPR003329">
    <property type="entry name" value="Cytidylyl_trans"/>
</dbReference>
<evidence type="ECO:0000256" key="3">
    <source>
        <dbReference type="ARBA" id="ARBA00022985"/>
    </source>
</evidence>
<evidence type="ECO:0000256" key="1">
    <source>
        <dbReference type="ARBA" id="ARBA00022679"/>
    </source>
</evidence>
<sequence>MKHDFIIVIPARYKSTRFPGKPLIDLNGKSMLQRTYEQCIKAVPRELVYVATEDERIMEHCKAFNMQAVLTSDNCLTGTDRIAELANSIHADYYINVQGDEPLFNPQDITTFIKLLDKYKGEILNGYCTITDEKQYYSVSVPKVVFAPDGKLMYMSRSPIPGNKSSRFVKAWRQVCIYAFPQNALKAFASCDVKTNLEFEEDIEILRFLELGFNVRMIELSDDSIAVDAPDDVANVLAKLDSYV</sequence>
<proteinExistence type="predicted"/>
<dbReference type="CDD" id="cd02517">
    <property type="entry name" value="CMP-KDO-Synthetase"/>
    <property type="match status" value="1"/>
</dbReference>
<dbReference type="GO" id="GO:0005829">
    <property type="term" value="C:cytosol"/>
    <property type="evidence" value="ECO:0007669"/>
    <property type="project" value="TreeGrafter"/>
</dbReference>
<dbReference type="NCBIfam" id="NF003952">
    <property type="entry name" value="PRK05450.1-5"/>
    <property type="match status" value="1"/>
</dbReference>
<organism evidence="4 5">
    <name type="scientific">Filimonas effusa</name>
    <dbReference type="NCBI Taxonomy" id="2508721"/>
    <lineage>
        <taxon>Bacteria</taxon>
        <taxon>Pseudomonadati</taxon>
        <taxon>Bacteroidota</taxon>
        <taxon>Chitinophagia</taxon>
        <taxon>Chitinophagales</taxon>
        <taxon>Chitinophagaceae</taxon>
        <taxon>Filimonas</taxon>
    </lineage>
</organism>
<evidence type="ECO:0000313" key="4">
    <source>
        <dbReference type="EMBL" id="RXK87345.1"/>
    </source>
</evidence>
<keyword evidence="2 4" id="KW-0548">Nucleotidyltransferase</keyword>
<dbReference type="Gene3D" id="3.90.550.10">
    <property type="entry name" value="Spore Coat Polysaccharide Biosynthesis Protein SpsA, Chain A"/>
    <property type="match status" value="1"/>
</dbReference>
<dbReference type="GO" id="GO:0009103">
    <property type="term" value="P:lipopolysaccharide biosynthetic process"/>
    <property type="evidence" value="ECO:0007669"/>
    <property type="project" value="UniProtKB-KW"/>
</dbReference>
<dbReference type="RefSeq" id="WP_129003099.1">
    <property type="nucleotide sequence ID" value="NZ_SDHZ01000001.1"/>
</dbReference>
<dbReference type="Pfam" id="PF02348">
    <property type="entry name" value="CTP_transf_3"/>
    <property type="match status" value="1"/>
</dbReference>
<accession>A0A4Q1DEJ6</accession>
<keyword evidence="5" id="KW-1185">Reference proteome</keyword>
<comment type="caution">
    <text evidence="4">The sequence shown here is derived from an EMBL/GenBank/DDBJ whole genome shotgun (WGS) entry which is preliminary data.</text>
</comment>
<keyword evidence="1 4" id="KW-0808">Transferase</keyword>
<evidence type="ECO:0000313" key="5">
    <source>
        <dbReference type="Proteomes" id="UP000290545"/>
    </source>
</evidence>
<dbReference type="NCBIfam" id="NF009905">
    <property type="entry name" value="PRK13368.1"/>
    <property type="match status" value="1"/>
</dbReference>
<dbReference type="OrthoDB" id="9815559at2"/>
<dbReference type="EMBL" id="SDHZ01000001">
    <property type="protein sequence ID" value="RXK87345.1"/>
    <property type="molecule type" value="Genomic_DNA"/>
</dbReference>
<dbReference type="SUPFAM" id="SSF53448">
    <property type="entry name" value="Nucleotide-diphospho-sugar transferases"/>
    <property type="match status" value="1"/>
</dbReference>
<name>A0A4Q1DEJ6_9BACT</name>
<dbReference type="InterPro" id="IPR029044">
    <property type="entry name" value="Nucleotide-diphossugar_trans"/>
</dbReference>